<feature type="domain" description="DEK-C" evidence="7">
    <location>
        <begin position="1"/>
        <end position="47"/>
    </location>
</feature>
<dbReference type="InterPro" id="IPR019835">
    <property type="entry name" value="SWIB_domain"/>
</dbReference>
<evidence type="ECO:0000313" key="8">
    <source>
        <dbReference type="EMBL" id="AMD18888.1"/>
    </source>
</evidence>
<dbReference type="SUPFAM" id="SSF47592">
    <property type="entry name" value="SWIB/MDM2 domain"/>
    <property type="match status" value="1"/>
</dbReference>
<feature type="compositionally biased region" description="Acidic residues" evidence="5">
    <location>
        <begin position="204"/>
        <end position="227"/>
    </location>
</feature>
<dbReference type="Pfam" id="PF02201">
    <property type="entry name" value="SWIB"/>
    <property type="match status" value="1"/>
</dbReference>
<dbReference type="PROSITE" id="PS51998">
    <property type="entry name" value="DEK_C"/>
    <property type="match status" value="1"/>
</dbReference>
<dbReference type="InterPro" id="IPR003121">
    <property type="entry name" value="SWIB_MDM2_domain"/>
</dbReference>
<keyword evidence="2" id="KW-0805">Transcription regulation</keyword>
<feature type="region of interest" description="Disordered" evidence="5">
    <location>
        <begin position="70"/>
        <end position="107"/>
    </location>
</feature>
<dbReference type="PANTHER" id="PTHR13844">
    <property type="entry name" value="SWI/SNF-RELATED MATRIX-ASSOCIATED ACTIN-DEPENDENT REGULATOR OF CHROMATIN SUBFAMILY D"/>
    <property type="match status" value="1"/>
</dbReference>
<keyword evidence="9" id="KW-1185">Reference proteome</keyword>
<feature type="domain" description="DM2" evidence="6">
    <location>
        <begin position="108"/>
        <end position="184"/>
    </location>
</feature>
<dbReference type="InterPro" id="IPR036885">
    <property type="entry name" value="SWIB_MDM2_dom_sf"/>
</dbReference>
<dbReference type="GeneID" id="28722073"/>
<evidence type="ECO:0000259" key="7">
    <source>
        <dbReference type="PROSITE" id="PS51998"/>
    </source>
</evidence>
<dbReference type="GO" id="GO:0000500">
    <property type="term" value="C:RNA polymerase I upstream activating factor complex"/>
    <property type="evidence" value="ECO:0007669"/>
    <property type="project" value="UniProtKB-ARBA"/>
</dbReference>
<keyword evidence="4" id="KW-0539">Nucleus</keyword>
<evidence type="ECO:0000256" key="5">
    <source>
        <dbReference type="SAM" id="MobiDB-lite"/>
    </source>
</evidence>
<feature type="region of interest" description="Disordered" evidence="5">
    <location>
        <begin position="187"/>
        <end position="227"/>
    </location>
</feature>
<dbReference type="Gene3D" id="1.10.245.10">
    <property type="entry name" value="SWIB/MDM2 domain"/>
    <property type="match status" value="1"/>
</dbReference>
<dbReference type="GO" id="GO:0001181">
    <property type="term" value="F:RNA polymerase I general transcription initiation factor activity"/>
    <property type="evidence" value="ECO:0007669"/>
    <property type="project" value="UniProtKB-ARBA"/>
</dbReference>
<dbReference type="Proteomes" id="UP000243052">
    <property type="component" value="Chromosome ii"/>
</dbReference>
<evidence type="ECO:0000256" key="1">
    <source>
        <dbReference type="ARBA" id="ARBA00004123"/>
    </source>
</evidence>
<feature type="compositionally biased region" description="Basic and acidic residues" evidence="5">
    <location>
        <begin position="70"/>
        <end position="79"/>
    </location>
</feature>
<sequence>MIDAILSVSDPNEISVKRIRAALQELFAVELHNEKKEIKVLILDRFHRLQDKQAKTLSKEELTKRDAELASKLAKEGNTRQKRTRKKEVAEKPRKKRRAANNENPNSFHLRNVILSSDLQKFLGKEQLPRTQVVKAVWDYIKQHNLQNPEDRREILCDETMQPIFGKKVTMFSMNKVLSKHLFNPSDVANNSAQQEKNTSVEELSVDDNAVDEELNESEDFEVSEGD</sequence>
<dbReference type="RefSeq" id="XP_017985884.1">
    <property type="nucleotide sequence ID" value="XM_018130020.1"/>
</dbReference>
<organism evidence="8 9">
    <name type="scientific">Eremothecium sinecaudum</name>
    <dbReference type="NCBI Taxonomy" id="45286"/>
    <lineage>
        <taxon>Eukaryota</taxon>
        <taxon>Fungi</taxon>
        <taxon>Dikarya</taxon>
        <taxon>Ascomycota</taxon>
        <taxon>Saccharomycotina</taxon>
        <taxon>Saccharomycetes</taxon>
        <taxon>Saccharomycetales</taxon>
        <taxon>Saccharomycetaceae</taxon>
        <taxon>Eremothecium</taxon>
    </lineage>
</organism>
<dbReference type="PROSITE" id="PS51925">
    <property type="entry name" value="SWIB_MDM2"/>
    <property type="match status" value="1"/>
</dbReference>
<dbReference type="InterPro" id="IPR014876">
    <property type="entry name" value="DEK_C"/>
</dbReference>
<dbReference type="SMART" id="SM00151">
    <property type="entry name" value="SWIB"/>
    <property type="match status" value="1"/>
</dbReference>
<protein>
    <submittedName>
        <fullName evidence="8">HBL014Cp</fullName>
    </submittedName>
</protein>
<dbReference type="FunFam" id="1.10.245.10:FF:000004">
    <property type="entry name" value="Upstream activation factor subunit"/>
    <property type="match status" value="1"/>
</dbReference>
<dbReference type="CDD" id="cd10567">
    <property type="entry name" value="SWIB-MDM2_like"/>
    <property type="match status" value="1"/>
</dbReference>
<reference evidence="8 9" key="1">
    <citation type="submission" date="2016-01" db="EMBL/GenBank/DDBJ databases">
        <title>Genome sequence of the yeast Holleya sinecauda.</title>
        <authorList>
            <person name="Dietrich F.S."/>
        </authorList>
    </citation>
    <scope>NUCLEOTIDE SEQUENCE [LARGE SCALE GENOMIC DNA]</scope>
    <source>
        <strain evidence="8 9">ATCC 58844</strain>
    </source>
</reference>
<dbReference type="AlphaFoldDB" id="A0A109UWK0"/>
<dbReference type="OrthoDB" id="10251073at2759"/>
<evidence type="ECO:0000256" key="2">
    <source>
        <dbReference type="ARBA" id="ARBA00023015"/>
    </source>
</evidence>
<dbReference type="Pfam" id="PF08766">
    <property type="entry name" value="DEK_C"/>
    <property type="match status" value="1"/>
</dbReference>
<comment type="subcellular location">
    <subcellularLocation>
        <location evidence="1">Nucleus</location>
    </subcellularLocation>
</comment>
<evidence type="ECO:0000313" key="9">
    <source>
        <dbReference type="Proteomes" id="UP000243052"/>
    </source>
</evidence>
<name>A0A109UWK0_9SACH</name>
<dbReference type="EMBL" id="CP014242">
    <property type="protein sequence ID" value="AMD18888.1"/>
    <property type="molecule type" value="Genomic_DNA"/>
</dbReference>
<proteinExistence type="predicted"/>
<keyword evidence="3" id="KW-0804">Transcription</keyword>
<evidence type="ECO:0000256" key="3">
    <source>
        <dbReference type="ARBA" id="ARBA00023163"/>
    </source>
</evidence>
<accession>A0A109UWK0</accession>
<evidence type="ECO:0000256" key="4">
    <source>
        <dbReference type="ARBA" id="ARBA00023242"/>
    </source>
</evidence>
<evidence type="ECO:0000259" key="6">
    <source>
        <dbReference type="PROSITE" id="PS51925"/>
    </source>
</evidence>
<feature type="compositionally biased region" description="Polar residues" evidence="5">
    <location>
        <begin position="187"/>
        <end position="202"/>
    </location>
</feature>
<gene>
    <name evidence="8" type="ORF">AW171_hschr2411</name>
</gene>
<dbReference type="STRING" id="45286.A0A109UWK0"/>